<dbReference type="EMBL" id="JAVDTF010000006">
    <property type="protein sequence ID" value="MDR6786115.1"/>
    <property type="molecule type" value="Genomic_DNA"/>
</dbReference>
<evidence type="ECO:0000313" key="2">
    <source>
        <dbReference type="Proteomes" id="UP001246858"/>
    </source>
</evidence>
<reference evidence="1" key="1">
    <citation type="submission" date="2023-07" db="EMBL/GenBank/DDBJ databases">
        <title>Sorghum-associated microbial communities from plants grown in Nebraska, USA.</title>
        <authorList>
            <person name="Schachtman D."/>
        </authorList>
    </citation>
    <scope>NUCLEOTIDE SEQUENCE</scope>
    <source>
        <strain evidence="1">2697</strain>
    </source>
</reference>
<keyword evidence="2" id="KW-1185">Reference proteome</keyword>
<dbReference type="Proteomes" id="UP001246858">
    <property type="component" value="Unassembled WGS sequence"/>
</dbReference>
<name>A0ACC6L387_9SPHI</name>
<gene>
    <name evidence="1" type="ORF">J2X78_004708</name>
</gene>
<comment type="caution">
    <text evidence="1">The sequence shown here is derived from an EMBL/GenBank/DDBJ whole genome shotgun (WGS) entry which is preliminary data.</text>
</comment>
<organism evidence="1 2">
    <name type="scientific">Pedobacter africanus</name>
    <dbReference type="NCBI Taxonomy" id="151894"/>
    <lineage>
        <taxon>Bacteria</taxon>
        <taxon>Pseudomonadati</taxon>
        <taxon>Bacteroidota</taxon>
        <taxon>Sphingobacteriia</taxon>
        <taxon>Sphingobacteriales</taxon>
        <taxon>Sphingobacteriaceae</taxon>
        <taxon>Pedobacter</taxon>
    </lineage>
</organism>
<accession>A0ACC6L387</accession>
<protein>
    <submittedName>
        <fullName evidence="1">TonB-linked SusC/RagA family outer membrane protein</fullName>
    </submittedName>
</protein>
<evidence type="ECO:0000313" key="1">
    <source>
        <dbReference type="EMBL" id="MDR6786115.1"/>
    </source>
</evidence>
<proteinExistence type="predicted"/>
<sequence>MRIFRLLMVCLLLHVKLYAQQTKSITISVKDVSIETVLSQVKKQTGVSFFYKKEVLKAVGKITIDAKNVTLKTVLDHCFQDTPLGYTIVGNIVTIGIKNERKSEKERKDNFSQHTVQGIVFGPRGERLSGANVIIKRSHLGTSTNTKGEFTLKNVYSNDTLSISYIGYTRLEVPVAMQTEFNISMKVAENALDAVMVQAYGTTTKRMSVGEITQISGAELAKQPVTNVLLALQGKVPGMLVTPTSGVSGAPVRIEIRGRNSIANVPSEPLYVIDGIPIVIPEFKGSGSRNTYESGSAGVIQTGLPYSAGQSPLFGLNMQDIESVSILSDAAATARYGARAGNGVILITTKKGKAGAAQFNINVDRSVNKVIGHWDMLNTSQYLQMRREALQNDGVSLATAPDLVLWDTTRNVDWQKELWKANSSTKVSTSLSGGSNLTTFSLSANYEAIQDVSALSDQNKNQTASVGLSLSHSSLNQKLTISVNGRYTYTNTNEVSIGGTPNMAPNLPPIFDEKGNLNYGAFRYPGAQGSFPFAGLFQPGNANTYSLSGGMNIGYKPIKGLDIGLALGYGYLSAKNKYFFTIASYDPIDSPLGTAYFGNNGNISYNVNPMLTYSRYIGKGNFRISLAGTLNNATADGTTLIGSGYKGDELLKSINHAPNKMITEYYAQNKYIDVNGSVNYNWESKYVIEFNGNRSGSSSFGPGRRFGNFWSAGANWFPLEEKWLKGVAPKWLSLIKFSGNYGIIGKSGGDYQYLSQWSSGPPHMPYYSYNGNLPLIPLNPVNQDYRWQTVTKRSASLTLGFLEDRFNLELTAYKDNCDNQLTALPTPMFTGFLTVQGNSAANVQNTGITANLNTNIINTKNFSWSASFNISRNRNKLLSYPGIEYTGDYTNLEIGKSLNTSYLLHYLGVDPQTGVRVYEDYNNDGKIGFGPRSSPGSGMDDRYLEFDRSPKFNGGANTSLRYKNLSLDLMFSFQKMIATRAYTGTPGAFMQNVPVSALDNYWKKPGDIAVYPRLTENIVDSNFILSDGSITDASFLRLNTIAIAYSLSEGFARKLGIKGLSFGLNIQNIFTLTKYEGIDPQLPFGSFPQPRTFNGRLAITL</sequence>